<dbReference type="Proteomes" id="UP000001937">
    <property type="component" value="Chromosome"/>
</dbReference>
<feature type="compositionally biased region" description="Basic and acidic residues" evidence="1">
    <location>
        <begin position="55"/>
        <end position="64"/>
    </location>
</feature>
<dbReference type="RefSeq" id="WP_011437231.1">
    <property type="nucleotide sequence ID" value="NC_007777.1"/>
</dbReference>
<keyword evidence="3" id="KW-0732">Signal</keyword>
<keyword evidence="2" id="KW-0472">Membrane</keyword>
<evidence type="ECO:0008006" key="6">
    <source>
        <dbReference type="Google" id="ProtNLM"/>
    </source>
</evidence>
<accession>Q2J940</accession>
<dbReference type="KEGG" id="fra:Francci3_2844"/>
<proteinExistence type="predicted"/>
<keyword evidence="2" id="KW-1133">Transmembrane helix</keyword>
<dbReference type="EMBL" id="CP000249">
    <property type="protein sequence ID" value="ABD12202.1"/>
    <property type="molecule type" value="Genomic_DNA"/>
</dbReference>
<evidence type="ECO:0000256" key="2">
    <source>
        <dbReference type="SAM" id="Phobius"/>
    </source>
</evidence>
<feature type="chain" id="PRO_5041198877" description="LPXTG cell wall anchor domain-containing protein" evidence="3">
    <location>
        <begin position="20"/>
        <end position="126"/>
    </location>
</feature>
<feature type="transmembrane region" description="Helical" evidence="2">
    <location>
        <begin position="98"/>
        <end position="117"/>
    </location>
</feature>
<keyword evidence="5" id="KW-1185">Reference proteome</keyword>
<evidence type="ECO:0000256" key="3">
    <source>
        <dbReference type="SAM" id="SignalP"/>
    </source>
</evidence>
<organism evidence="4 5">
    <name type="scientific">Frankia casuarinae (strain DSM 45818 / CECT 9043 / HFP020203 / CcI3)</name>
    <dbReference type="NCBI Taxonomy" id="106370"/>
    <lineage>
        <taxon>Bacteria</taxon>
        <taxon>Bacillati</taxon>
        <taxon>Actinomycetota</taxon>
        <taxon>Actinomycetes</taxon>
        <taxon>Frankiales</taxon>
        <taxon>Frankiaceae</taxon>
        <taxon>Frankia</taxon>
    </lineage>
</organism>
<evidence type="ECO:0000313" key="5">
    <source>
        <dbReference type="Proteomes" id="UP000001937"/>
    </source>
</evidence>
<feature type="signal peptide" evidence="3">
    <location>
        <begin position="1"/>
        <end position="19"/>
    </location>
</feature>
<gene>
    <name evidence="4" type="ordered locus">Francci3_2844</name>
</gene>
<sequence length="126" mass="12326">MGLRSGGAAVLTSMLLVLAAVPVAASRPADGPSRSVAESSRSIDEAPDQVSLRAGDGDHGRGGDGDPGASAGTGAPRPPAPDRTGTGGRGNSLSYTGGQISVLAVLAVLLLGGGAFWRRAHRAGLS</sequence>
<evidence type="ECO:0000256" key="1">
    <source>
        <dbReference type="SAM" id="MobiDB-lite"/>
    </source>
</evidence>
<evidence type="ECO:0000313" key="4">
    <source>
        <dbReference type="EMBL" id="ABD12202.1"/>
    </source>
</evidence>
<name>Q2J940_FRACC</name>
<protein>
    <recommendedName>
        <fullName evidence="6">LPXTG cell wall anchor domain-containing protein</fullName>
    </recommendedName>
</protein>
<reference evidence="4 5" key="1">
    <citation type="journal article" date="2007" name="Genome Res.">
        <title>Genome characteristics of facultatively symbiotic Frankia sp. strains reflect host range and host plant biogeography.</title>
        <authorList>
            <person name="Normand P."/>
            <person name="Lapierre P."/>
            <person name="Tisa L.S."/>
            <person name="Gogarten J.P."/>
            <person name="Alloisio N."/>
            <person name="Bagnarol E."/>
            <person name="Bassi C.A."/>
            <person name="Berry A.M."/>
            <person name="Bickhart D.M."/>
            <person name="Choisne N."/>
            <person name="Couloux A."/>
            <person name="Cournoyer B."/>
            <person name="Cruveiller S."/>
            <person name="Daubin V."/>
            <person name="Demange N."/>
            <person name="Francino M.P."/>
            <person name="Goltsman E."/>
            <person name="Huang Y."/>
            <person name="Kopp O.R."/>
            <person name="Labarre L."/>
            <person name="Lapidus A."/>
            <person name="Lavire C."/>
            <person name="Marechal J."/>
            <person name="Martinez M."/>
            <person name="Mastronunzio J.E."/>
            <person name="Mullin B.C."/>
            <person name="Niemann J."/>
            <person name="Pujic P."/>
            <person name="Rawnsley T."/>
            <person name="Rouy Z."/>
            <person name="Schenowitz C."/>
            <person name="Sellstedt A."/>
            <person name="Tavares F."/>
            <person name="Tomkins J.P."/>
            <person name="Vallenet D."/>
            <person name="Valverde C."/>
            <person name="Wall L.G."/>
            <person name="Wang Y."/>
            <person name="Medigue C."/>
            <person name="Benson D.R."/>
        </authorList>
    </citation>
    <scope>NUCLEOTIDE SEQUENCE [LARGE SCALE GENOMIC DNA]</scope>
    <source>
        <strain evidence="5">DSM 45818 / CECT 9043 / CcI3</strain>
    </source>
</reference>
<feature type="region of interest" description="Disordered" evidence="1">
    <location>
        <begin position="25"/>
        <end position="93"/>
    </location>
</feature>
<accession>A0A1X1PXH9</accession>
<dbReference type="HOGENOM" id="CLU_1978264_0_0_11"/>
<dbReference type="AlphaFoldDB" id="Q2J940"/>
<keyword evidence="2" id="KW-0812">Transmembrane</keyword>